<evidence type="ECO:0000313" key="3">
    <source>
        <dbReference type="EMBL" id="BCJ41045.1"/>
    </source>
</evidence>
<feature type="domain" description="Peptidase C14 caspase" evidence="2">
    <location>
        <begin position="5"/>
        <end position="257"/>
    </location>
</feature>
<evidence type="ECO:0000313" key="4">
    <source>
        <dbReference type="Proteomes" id="UP000676967"/>
    </source>
</evidence>
<reference evidence="3 4" key="1">
    <citation type="submission" date="2020-08" db="EMBL/GenBank/DDBJ databases">
        <title>Whole genome shotgun sequence of Actinoplanes ianthinogenes NBRC 13996.</title>
        <authorList>
            <person name="Komaki H."/>
            <person name="Tamura T."/>
        </authorList>
    </citation>
    <scope>NUCLEOTIDE SEQUENCE [LARGE SCALE GENOMIC DNA]</scope>
    <source>
        <strain evidence="3 4">NBRC 13996</strain>
    </source>
</reference>
<dbReference type="PANTHER" id="PTHR48104:SF30">
    <property type="entry name" value="METACASPASE-1"/>
    <property type="match status" value="1"/>
</dbReference>
<dbReference type="EMBL" id="AP023356">
    <property type="protein sequence ID" value="BCJ41045.1"/>
    <property type="molecule type" value="Genomic_DNA"/>
</dbReference>
<proteinExistence type="predicted"/>
<sequence length="326" mass="34666">MGDLYALLVGIDRYQSPDIPSLHGCANDVRAAAAQLTADAAPGCRVHTRMLLDGEATRAAVVAAIGAHLGRAGEADTALFWFAGHGSAAAVPAWAWFREPTGMLQTLVCADSRTPGVPDLWDKELSVLLDVIAERAGHVAVVLDSCHADGATRELADQEPAARARSVPPAPERGLDSLAEEVLRRAGRPAPEHVALAACRSDESAQERTIGGVVHGVFSWALLDAVRRLGPGATYRELLAATQTAVEFRSRRQVPQLRPGASPLADHVFLDGTVRRVGTGMRMRFTREGWVIDAGMVHGLPEDGGVRVGVHGAGRSRRRWSPGCGR</sequence>
<dbReference type="InterPro" id="IPR011600">
    <property type="entry name" value="Pept_C14_caspase"/>
</dbReference>
<keyword evidence="4" id="KW-1185">Reference proteome</keyword>
<protein>
    <recommendedName>
        <fullName evidence="2">Peptidase C14 caspase domain-containing protein</fullName>
    </recommendedName>
</protein>
<dbReference type="Pfam" id="PF00656">
    <property type="entry name" value="Peptidase_C14"/>
    <property type="match status" value="1"/>
</dbReference>
<dbReference type="SUPFAM" id="SSF52129">
    <property type="entry name" value="Caspase-like"/>
    <property type="match status" value="1"/>
</dbReference>
<dbReference type="Gene3D" id="3.40.50.1460">
    <property type="match status" value="1"/>
</dbReference>
<dbReference type="InterPro" id="IPR029030">
    <property type="entry name" value="Caspase-like_dom_sf"/>
</dbReference>
<dbReference type="Proteomes" id="UP000676967">
    <property type="component" value="Chromosome"/>
</dbReference>
<dbReference type="PANTHER" id="PTHR48104">
    <property type="entry name" value="METACASPASE-4"/>
    <property type="match status" value="1"/>
</dbReference>
<evidence type="ECO:0000256" key="1">
    <source>
        <dbReference type="SAM" id="MobiDB-lite"/>
    </source>
</evidence>
<name>A0ABM7LP87_9ACTN</name>
<gene>
    <name evidence="3" type="ORF">Aiant_17020</name>
</gene>
<feature type="region of interest" description="Disordered" evidence="1">
    <location>
        <begin position="154"/>
        <end position="174"/>
    </location>
</feature>
<evidence type="ECO:0000259" key="2">
    <source>
        <dbReference type="Pfam" id="PF00656"/>
    </source>
</evidence>
<dbReference type="InterPro" id="IPR050452">
    <property type="entry name" value="Metacaspase"/>
</dbReference>
<accession>A0ABM7LP87</accession>
<organism evidence="3 4">
    <name type="scientific">Actinoplanes ianthinogenes</name>
    <dbReference type="NCBI Taxonomy" id="122358"/>
    <lineage>
        <taxon>Bacteria</taxon>
        <taxon>Bacillati</taxon>
        <taxon>Actinomycetota</taxon>
        <taxon>Actinomycetes</taxon>
        <taxon>Micromonosporales</taxon>
        <taxon>Micromonosporaceae</taxon>
        <taxon>Actinoplanes</taxon>
    </lineage>
</organism>
<dbReference type="RefSeq" id="WP_212847004.1">
    <property type="nucleotide sequence ID" value="NZ_AP023356.1"/>
</dbReference>